<dbReference type="InterPro" id="IPR006059">
    <property type="entry name" value="SBP"/>
</dbReference>
<keyword evidence="1" id="KW-0732">Signal</keyword>
<dbReference type="PROSITE" id="PS51257">
    <property type="entry name" value="PROKAR_LIPOPROTEIN"/>
    <property type="match status" value="1"/>
</dbReference>
<feature type="chain" id="PRO_5046446520" evidence="1">
    <location>
        <begin position="22"/>
        <end position="448"/>
    </location>
</feature>
<feature type="signal peptide" evidence="1">
    <location>
        <begin position="1"/>
        <end position="21"/>
    </location>
</feature>
<dbReference type="Gene3D" id="3.40.190.10">
    <property type="entry name" value="Periplasmic binding protein-like II"/>
    <property type="match status" value="1"/>
</dbReference>
<keyword evidence="3" id="KW-1185">Reference proteome</keyword>
<dbReference type="InterPro" id="IPR050490">
    <property type="entry name" value="Bact_solute-bd_prot1"/>
</dbReference>
<reference evidence="2 3" key="1">
    <citation type="submission" date="2021-03" db="EMBL/GenBank/DDBJ databases">
        <title>Complete genome of Streptomyces formicae strain 1H-GS9 (DSM 100524).</title>
        <authorList>
            <person name="Atanasov K.E."/>
            <person name="Altabella T."/>
            <person name="Ferrer A."/>
        </authorList>
    </citation>
    <scope>NUCLEOTIDE SEQUENCE [LARGE SCALE GENOMIC DNA]</scope>
    <source>
        <strain evidence="2 3">1H-GS9</strain>
    </source>
</reference>
<evidence type="ECO:0000256" key="1">
    <source>
        <dbReference type="SAM" id="SignalP"/>
    </source>
</evidence>
<dbReference type="EMBL" id="CP071872">
    <property type="protein sequence ID" value="UNM12789.1"/>
    <property type="molecule type" value="Genomic_DNA"/>
</dbReference>
<organism evidence="2 3">
    <name type="scientific">Streptomyces formicae</name>
    <dbReference type="NCBI Taxonomy" id="1616117"/>
    <lineage>
        <taxon>Bacteria</taxon>
        <taxon>Bacillati</taxon>
        <taxon>Actinomycetota</taxon>
        <taxon>Actinomycetes</taxon>
        <taxon>Kitasatosporales</taxon>
        <taxon>Streptomycetaceae</taxon>
        <taxon>Streptomyces</taxon>
    </lineage>
</organism>
<sequence>MRGPLRALAAATAVLALGLTAACGDSGGVGGAQDAAQETAGPGQTVTLDYWTWFPPEATLKETIGAFEKKNPHIDVRLREFEAADYQKQLPLALNGGESLDIVGVQVAAMTNTVREQLRPVDSWQDELPAGWRDKLNGQMLDQTAGVAEDDTLYSVPMGSIGSAVMYSNAALLAELGIPFPTTAAELKTAVGKVKKAKPGVTPVVFQGDPFWQEEMLFTIAGQTDPKLSDRIAAGRAKWNDPAVVEALKSYKSLFDDGVLDTSVLSLKGSRPAELFNSGKAAFLVDGSWQSSLLSASYRKDNEIGLTDVGAGAFPVVRDGGRPAARGLAEGGLAIPKSSKHVAEAAAFIEYMTLGDGVSQWSKDLVLVPALDGFRVDSSVLTSDAAREGYQAVQDVIAADGSARDSNQAFLNQVEGNTILDVLRGQTTPEKAADKLQQEWASGRYTQK</sequence>
<dbReference type="PANTHER" id="PTHR43649:SF12">
    <property type="entry name" value="DIACETYLCHITOBIOSE BINDING PROTEIN DASA"/>
    <property type="match status" value="1"/>
</dbReference>
<evidence type="ECO:0000313" key="3">
    <source>
        <dbReference type="Proteomes" id="UP000828924"/>
    </source>
</evidence>
<evidence type="ECO:0000313" key="2">
    <source>
        <dbReference type="EMBL" id="UNM12789.1"/>
    </source>
</evidence>
<gene>
    <name evidence="2" type="ORF">J4032_15800</name>
</gene>
<dbReference type="PANTHER" id="PTHR43649">
    <property type="entry name" value="ARABINOSE-BINDING PROTEIN-RELATED"/>
    <property type="match status" value="1"/>
</dbReference>
<proteinExistence type="predicted"/>
<accession>A0ABY3WMV6</accession>
<dbReference type="Pfam" id="PF01547">
    <property type="entry name" value="SBP_bac_1"/>
    <property type="match status" value="1"/>
</dbReference>
<name>A0ABY3WMV6_9ACTN</name>
<dbReference type="RefSeq" id="WP_242331415.1">
    <property type="nucleotide sequence ID" value="NZ_CP071872.1"/>
</dbReference>
<dbReference type="Proteomes" id="UP000828924">
    <property type="component" value="Chromosome"/>
</dbReference>
<dbReference type="SUPFAM" id="SSF53850">
    <property type="entry name" value="Periplasmic binding protein-like II"/>
    <property type="match status" value="1"/>
</dbReference>
<protein>
    <submittedName>
        <fullName evidence="2">Extracellular solute-binding protein</fullName>
    </submittedName>
</protein>